<comment type="caution">
    <text evidence="2">The sequence shown here is derived from an EMBL/GenBank/DDBJ whole genome shotgun (WGS) entry which is preliminary data.</text>
</comment>
<proteinExistence type="predicted"/>
<keyword evidence="3" id="KW-1185">Reference proteome</keyword>
<gene>
    <name evidence="2" type="ORF">E2C01_057106</name>
</gene>
<name>A0A5B7H061_PORTR</name>
<organism evidence="2 3">
    <name type="scientific">Portunus trituberculatus</name>
    <name type="common">Swimming crab</name>
    <name type="synonym">Neptunus trituberculatus</name>
    <dbReference type="NCBI Taxonomy" id="210409"/>
    <lineage>
        <taxon>Eukaryota</taxon>
        <taxon>Metazoa</taxon>
        <taxon>Ecdysozoa</taxon>
        <taxon>Arthropoda</taxon>
        <taxon>Crustacea</taxon>
        <taxon>Multicrustacea</taxon>
        <taxon>Malacostraca</taxon>
        <taxon>Eumalacostraca</taxon>
        <taxon>Eucarida</taxon>
        <taxon>Decapoda</taxon>
        <taxon>Pleocyemata</taxon>
        <taxon>Brachyura</taxon>
        <taxon>Eubrachyura</taxon>
        <taxon>Portunoidea</taxon>
        <taxon>Portunidae</taxon>
        <taxon>Portuninae</taxon>
        <taxon>Portunus</taxon>
    </lineage>
</organism>
<feature type="region of interest" description="Disordered" evidence="1">
    <location>
        <begin position="22"/>
        <end position="76"/>
    </location>
</feature>
<dbReference type="AlphaFoldDB" id="A0A5B7H061"/>
<reference evidence="2 3" key="1">
    <citation type="submission" date="2019-05" db="EMBL/GenBank/DDBJ databases">
        <title>Another draft genome of Portunus trituberculatus and its Hox gene families provides insights of decapod evolution.</title>
        <authorList>
            <person name="Jeong J.-H."/>
            <person name="Song I."/>
            <person name="Kim S."/>
            <person name="Choi T."/>
            <person name="Kim D."/>
            <person name="Ryu S."/>
            <person name="Kim W."/>
        </authorList>
    </citation>
    <scope>NUCLEOTIDE SEQUENCE [LARGE SCALE GENOMIC DNA]</scope>
    <source>
        <tissue evidence="2">Muscle</tissue>
    </source>
</reference>
<dbReference type="EMBL" id="VSRR010020325">
    <property type="protein sequence ID" value="MPC63015.1"/>
    <property type="molecule type" value="Genomic_DNA"/>
</dbReference>
<accession>A0A5B7H061</accession>
<evidence type="ECO:0000313" key="3">
    <source>
        <dbReference type="Proteomes" id="UP000324222"/>
    </source>
</evidence>
<sequence>MRVWGRGRAPPSLLSSLCRSGRARWRRGPHQPAGRLAAGRAPPPPCPLRQKPHLQEGSPLPGRAAQAVLDASPHRA</sequence>
<protein>
    <submittedName>
        <fullName evidence="2">Uncharacterized protein</fullName>
    </submittedName>
</protein>
<evidence type="ECO:0000313" key="2">
    <source>
        <dbReference type="EMBL" id="MPC63015.1"/>
    </source>
</evidence>
<evidence type="ECO:0000256" key="1">
    <source>
        <dbReference type="SAM" id="MobiDB-lite"/>
    </source>
</evidence>
<dbReference type="Proteomes" id="UP000324222">
    <property type="component" value="Unassembled WGS sequence"/>
</dbReference>